<feature type="region of interest" description="Disordered" evidence="1">
    <location>
        <begin position="1"/>
        <end position="82"/>
    </location>
</feature>
<evidence type="ECO:0000313" key="5">
    <source>
        <dbReference type="Proteomes" id="UP000464620"/>
    </source>
</evidence>
<dbReference type="AlphaFoldDB" id="A0A444XRD0"/>
<protein>
    <submittedName>
        <fullName evidence="3">Uncharacterized protein</fullName>
    </submittedName>
</protein>
<feature type="compositionally biased region" description="Acidic residues" evidence="1">
    <location>
        <begin position="32"/>
        <end position="44"/>
    </location>
</feature>
<reference evidence="3 4" key="1">
    <citation type="submission" date="2019-01" db="EMBL/GenBank/DDBJ databases">
        <title>Sequencing of cultivated peanut Arachis hypogaea provides insights into genome evolution and oil improvement.</title>
        <authorList>
            <person name="Chen X."/>
        </authorList>
    </citation>
    <scope>NUCLEOTIDE SEQUENCE [LARGE SCALE GENOMIC DNA]</scope>
    <source>
        <strain evidence="4">cv. Fuhuasheng</strain>
        <strain evidence="3">GDAAS-fuhuasheng2018</strain>
        <tissue evidence="3">Leaves</tissue>
    </source>
</reference>
<sequence length="118" mass="13300">MDSGSTKEANGHGGFVKKKPISVASLDGVRVEEEEEEEDEEEEEGRVNGEDDSVSKSLLPPRRGGMSRKSDNRTRSRRRVQWNDKNGKKLFEVLEYEPSDVSESEDDDDDDACMCTIM</sequence>
<organism evidence="3 4">
    <name type="scientific">Arachis hypogaea</name>
    <name type="common">Peanut</name>
    <dbReference type="NCBI Taxonomy" id="3818"/>
    <lineage>
        <taxon>Eukaryota</taxon>
        <taxon>Viridiplantae</taxon>
        <taxon>Streptophyta</taxon>
        <taxon>Embryophyta</taxon>
        <taxon>Tracheophyta</taxon>
        <taxon>Spermatophyta</taxon>
        <taxon>Magnoliopsida</taxon>
        <taxon>eudicotyledons</taxon>
        <taxon>Gunneridae</taxon>
        <taxon>Pentapetalae</taxon>
        <taxon>rosids</taxon>
        <taxon>fabids</taxon>
        <taxon>Fabales</taxon>
        <taxon>Fabaceae</taxon>
        <taxon>Papilionoideae</taxon>
        <taxon>50 kb inversion clade</taxon>
        <taxon>dalbergioids sensu lato</taxon>
        <taxon>Dalbergieae</taxon>
        <taxon>Pterocarpus clade</taxon>
        <taxon>Arachis</taxon>
    </lineage>
</organism>
<name>A0A444XRD0_ARAHY</name>
<dbReference type="Proteomes" id="UP000464620">
    <property type="component" value="Chromosome B09"/>
</dbReference>
<dbReference type="OrthoDB" id="773814at2759"/>
<feature type="region of interest" description="Disordered" evidence="1">
    <location>
        <begin position="95"/>
        <end position="118"/>
    </location>
</feature>
<feature type="compositionally biased region" description="Acidic residues" evidence="1">
    <location>
        <begin position="95"/>
        <end position="112"/>
    </location>
</feature>
<dbReference type="Gramene" id="arahy.Tifrunner.gnm2.ann2.Ah19g384300.1">
    <property type="protein sequence ID" value="arahy.Tifrunner.gnm2.ann2.Ah19g384300.1-CDS"/>
    <property type="gene ID" value="arahy.Tifrunner.gnm2.ann2.Ah19g384300"/>
</dbReference>
<evidence type="ECO:0000313" key="2">
    <source>
        <dbReference type="EMBL" id="QHN78409.1"/>
    </source>
</evidence>
<evidence type="ECO:0000313" key="3">
    <source>
        <dbReference type="EMBL" id="RYQ92085.1"/>
    </source>
</evidence>
<reference evidence="2 5" key="2">
    <citation type="submission" date="2020-01" db="EMBL/GenBank/DDBJ databases">
        <title>Genome sequence of Arachis hypogaea, cultivar Shitouqi.</title>
        <authorList>
            <person name="Zhuang W."/>
            <person name="Chen H."/>
            <person name="Varshney R."/>
            <person name="Wang D."/>
            <person name="Ming R."/>
        </authorList>
    </citation>
    <scope>NUCLEOTIDE SEQUENCE [LARGE SCALE GENOMIC DNA]</scope>
    <source>
        <tissue evidence="2">Young leaf</tissue>
    </source>
</reference>
<dbReference type="Proteomes" id="UP000289738">
    <property type="component" value="Chromosome B09"/>
</dbReference>
<dbReference type="EMBL" id="CP031001">
    <property type="protein sequence ID" value="QHN78409.1"/>
    <property type="molecule type" value="Genomic_DNA"/>
</dbReference>
<proteinExistence type="predicted"/>
<dbReference type="PANTHER" id="PTHR33401">
    <property type="entry name" value="LIGHT-HARVESTING COMPLEX-LIKE PROTEIN OHP2, CHLOROPLASTIC"/>
    <property type="match status" value="1"/>
</dbReference>
<dbReference type="PANTHER" id="PTHR33401:SF2">
    <property type="entry name" value="OS03G0138400 PROTEIN"/>
    <property type="match status" value="1"/>
</dbReference>
<dbReference type="EMBL" id="SDMP01000019">
    <property type="protein sequence ID" value="RYQ92085.1"/>
    <property type="molecule type" value="Genomic_DNA"/>
</dbReference>
<evidence type="ECO:0000313" key="4">
    <source>
        <dbReference type="Proteomes" id="UP000289738"/>
    </source>
</evidence>
<gene>
    <name evidence="3" type="ORF">Ahy_B09g098223</name>
    <name evidence="2" type="ORF">DS421_19g661140</name>
</gene>
<dbReference type="STRING" id="3818.A0A444XRD0"/>
<accession>A0A444XRD0</accession>
<keyword evidence="4" id="KW-1185">Reference proteome</keyword>
<evidence type="ECO:0000256" key="1">
    <source>
        <dbReference type="SAM" id="MobiDB-lite"/>
    </source>
</evidence>